<evidence type="ECO:0000256" key="1">
    <source>
        <dbReference type="ARBA" id="ARBA00022505"/>
    </source>
</evidence>
<feature type="domain" description="Mop" evidence="3">
    <location>
        <begin position="74"/>
        <end position="140"/>
    </location>
</feature>
<protein>
    <submittedName>
        <fullName evidence="4">Transporter</fullName>
    </submittedName>
</protein>
<gene>
    <name evidence="4" type="ORF">F7Q92_03955</name>
</gene>
<dbReference type="RefSeq" id="WP_151122687.1">
    <property type="nucleotide sequence ID" value="NZ_CP088081.1"/>
</dbReference>
<dbReference type="EMBL" id="VZPB01000006">
    <property type="protein sequence ID" value="KAB0584381.1"/>
    <property type="molecule type" value="Genomic_DNA"/>
</dbReference>
<dbReference type="GO" id="GO:0015689">
    <property type="term" value="P:molybdate ion transport"/>
    <property type="evidence" value="ECO:0007669"/>
    <property type="project" value="InterPro"/>
</dbReference>
<dbReference type="Pfam" id="PF03459">
    <property type="entry name" value="TOBE"/>
    <property type="match status" value="2"/>
</dbReference>
<dbReference type="Proteomes" id="UP000430120">
    <property type="component" value="Unassembled WGS sequence"/>
</dbReference>
<dbReference type="OrthoDB" id="9800709at2"/>
<dbReference type="InterPro" id="IPR051815">
    <property type="entry name" value="Molybdate_resp_trans_reg"/>
</dbReference>
<feature type="domain" description="Mop" evidence="3">
    <location>
        <begin position="2"/>
        <end position="68"/>
    </location>
</feature>
<dbReference type="SUPFAM" id="SSF50331">
    <property type="entry name" value="MOP-like"/>
    <property type="match status" value="2"/>
</dbReference>
<proteinExistence type="predicted"/>
<organism evidence="4 5">
    <name type="scientific">Ideonella dechloratans</name>
    <dbReference type="NCBI Taxonomy" id="36863"/>
    <lineage>
        <taxon>Bacteria</taxon>
        <taxon>Pseudomonadati</taxon>
        <taxon>Pseudomonadota</taxon>
        <taxon>Betaproteobacteria</taxon>
        <taxon>Burkholderiales</taxon>
        <taxon>Sphaerotilaceae</taxon>
        <taxon>Ideonella</taxon>
    </lineage>
</organism>
<reference evidence="4 5" key="1">
    <citation type="submission" date="2019-09" db="EMBL/GenBank/DDBJ databases">
        <title>Draft genome sequences of 48 bacterial type strains from the CCUG.</title>
        <authorList>
            <person name="Tunovic T."/>
            <person name="Pineiro-Iglesias B."/>
            <person name="Unosson C."/>
            <person name="Inganas E."/>
            <person name="Ohlen M."/>
            <person name="Cardew S."/>
            <person name="Jensie-Markopoulos S."/>
            <person name="Salva-Serra F."/>
            <person name="Jaen-Luchoro D."/>
            <person name="Karlsson R."/>
            <person name="Svensson-Stadler L."/>
            <person name="Chun J."/>
            <person name="Moore E."/>
        </authorList>
    </citation>
    <scope>NUCLEOTIDE SEQUENCE [LARGE SCALE GENOMIC DNA]</scope>
    <source>
        <strain evidence="4 5">CCUG 30977</strain>
    </source>
</reference>
<keyword evidence="5" id="KW-1185">Reference proteome</keyword>
<name>A0A643FIA1_IDEDE</name>
<dbReference type="PROSITE" id="PS51866">
    <property type="entry name" value="MOP"/>
    <property type="match status" value="2"/>
</dbReference>
<comment type="caution">
    <text evidence="4">The sequence shown here is derived from an EMBL/GenBank/DDBJ whole genome shotgun (WGS) entry which is preliminary data.</text>
</comment>
<dbReference type="AlphaFoldDB" id="A0A643FIA1"/>
<dbReference type="InterPro" id="IPR004606">
    <property type="entry name" value="Mop_domain"/>
</dbReference>
<accession>A0A643FIA1</accession>
<evidence type="ECO:0000256" key="2">
    <source>
        <dbReference type="PROSITE-ProRule" id="PRU01213"/>
    </source>
</evidence>
<dbReference type="Gene3D" id="2.40.50.100">
    <property type="match status" value="2"/>
</dbReference>
<dbReference type="PANTHER" id="PTHR30432">
    <property type="entry name" value="TRANSCRIPTIONAL REGULATOR MODE"/>
    <property type="match status" value="1"/>
</dbReference>
<dbReference type="PANTHER" id="PTHR30432:SF1">
    <property type="entry name" value="DNA-BINDING TRANSCRIPTIONAL DUAL REGULATOR MODE"/>
    <property type="match status" value="1"/>
</dbReference>
<evidence type="ECO:0000313" key="5">
    <source>
        <dbReference type="Proteomes" id="UP000430120"/>
    </source>
</evidence>
<sequence length="143" mass="14550">MKISARNVFEGQVVAIKEGPVSAEVDIVLPTGETLVAAITEGSVHSLGLRPGLSVMAFVKAPLVLLVTDTAGWRFSARNQLAGTVSQVQRGAVNASVQVRLAGGAEISAIITHGAVDELALAPGLPVTALFKAGSVLLGVKDA</sequence>
<evidence type="ECO:0000259" key="3">
    <source>
        <dbReference type="PROSITE" id="PS51866"/>
    </source>
</evidence>
<dbReference type="InterPro" id="IPR008995">
    <property type="entry name" value="Mo/tungstate-bd_C_term_dom"/>
</dbReference>
<dbReference type="NCBIfam" id="TIGR00638">
    <property type="entry name" value="Mop"/>
    <property type="match status" value="2"/>
</dbReference>
<evidence type="ECO:0000313" key="4">
    <source>
        <dbReference type="EMBL" id="KAB0584381.1"/>
    </source>
</evidence>
<dbReference type="InterPro" id="IPR005116">
    <property type="entry name" value="Transp-assoc_OB_typ1"/>
</dbReference>
<keyword evidence="1 2" id="KW-0500">Molybdenum</keyword>